<dbReference type="InterPro" id="IPR036388">
    <property type="entry name" value="WH-like_DNA-bd_sf"/>
</dbReference>
<organism evidence="1 2">
    <name type="scientific">Deinococcus ficus</name>
    <dbReference type="NCBI Taxonomy" id="317577"/>
    <lineage>
        <taxon>Bacteria</taxon>
        <taxon>Thermotogati</taxon>
        <taxon>Deinococcota</taxon>
        <taxon>Deinococci</taxon>
        <taxon>Deinococcales</taxon>
        <taxon>Deinococcaceae</taxon>
        <taxon>Deinococcus</taxon>
    </lineage>
</organism>
<dbReference type="AlphaFoldDB" id="A0A221T0W0"/>
<dbReference type="InterPro" id="IPR036390">
    <property type="entry name" value="WH_DNA-bd_sf"/>
</dbReference>
<accession>A0A221T0W0</accession>
<dbReference type="Gene3D" id="1.10.10.10">
    <property type="entry name" value="Winged helix-like DNA-binding domain superfamily/Winged helix DNA-binding domain"/>
    <property type="match status" value="1"/>
</dbReference>
<dbReference type="RefSeq" id="WP_022802640.1">
    <property type="nucleotide sequence ID" value="NZ_ATTJ01000002.1"/>
</dbReference>
<proteinExistence type="predicted"/>
<dbReference type="OrthoDB" id="64658at2"/>
<name>A0A221T0W0_9DEIO</name>
<sequence length="233" mass="25290">MTPPVRTTGAPPTVVTDPDAARLVLDARVARMLAPFMGAEVSLADAAREAGVPLNTMKYRLQQFERLGLVERAAVQARRGRSAQTYRAAAALFVPFHVTPLEAAASLYDVLFGVMHGALLRSVGAAWQAAAGDDHELGLHVYRTDTGRVTKDIVPLPVGGAGSFFPDLLRDDRPAVWNSGGVIRLTRAEAKAFQRDLVDLLRRHFPPVAPPMEASSEYIYRFVLAPHLPAEES</sequence>
<dbReference type="KEGG" id="dfc:DFI_15265"/>
<keyword evidence="2" id="KW-1185">Reference proteome</keyword>
<dbReference type="Proteomes" id="UP000259030">
    <property type="component" value="Plasmid pDFI1"/>
</dbReference>
<evidence type="ECO:0000313" key="2">
    <source>
        <dbReference type="Proteomes" id="UP000259030"/>
    </source>
</evidence>
<dbReference type="EMBL" id="CP021082">
    <property type="protein sequence ID" value="ASN82537.1"/>
    <property type="molecule type" value="Genomic_DNA"/>
</dbReference>
<dbReference type="SUPFAM" id="SSF46785">
    <property type="entry name" value="Winged helix' DNA-binding domain"/>
    <property type="match status" value="1"/>
</dbReference>
<keyword evidence="1" id="KW-0614">Plasmid</keyword>
<gene>
    <name evidence="1" type="ORF">DFI_15265</name>
</gene>
<protein>
    <submittedName>
        <fullName evidence="1">Transcriptional regulator</fullName>
    </submittedName>
</protein>
<geneLocation type="plasmid" evidence="2">
    <name>pdfi1</name>
</geneLocation>
<dbReference type="STRING" id="317577.GCA_000419625_03152"/>
<reference evidence="1 2" key="1">
    <citation type="submission" date="2017-05" db="EMBL/GenBank/DDBJ databases">
        <title>The complete genome sequence of Deinococcus ficus isolated from the rhizosphere of the Ficus religiosa L. in Taiwan.</title>
        <authorList>
            <person name="Wu K.-M."/>
            <person name="Liao T.-L."/>
            <person name="Liu Y.-M."/>
            <person name="Young C.-C."/>
            <person name="Tsai S.-F."/>
        </authorList>
    </citation>
    <scope>NUCLEOTIDE SEQUENCE [LARGE SCALE GENOMIC DNA]</scope>
    <source>
        <strain evidence="1 2">CC-FR2-10</strain>
        <plasmid evidence="2">pdfi1</plasmid>
    </source>
</reference>
<evidence type="ECO:0000313" key="1">
    <source>
        <dbReference type="EMBL" id="ASN82537.1"/>
    </source>
</evidence>